<dbReference type="Pfam" id="PF00296">
    <property type="entry name" value="Bac_luciferase"/>
    <property type="match status" value="1"/>
</dbReference>
<dbReference type="Gene3D" id="3.20.20.30">
    <property type="entry name" value="Luciferase-like domain"/>
    <property type="match status" value="1"/>
</dbReference>
<evidence type="ECO:0000313" key="4">
    <source>
        <dbReference type="Proteomes" id="UP000557307"/>
    </source>
</evidence>
<dbReference type="EMBL" id="JACHGF010000002">
    <property type="protein sequence ID" value="MBB5283227.1"/>
    <property type="molecule type" value="Genomic_DNA"/>
</dbReference>
<evidence type="ECO:0000256" key="1">
    <source>
        <dbReference type="ARBA" id="ARBA00007789"/>
    </source>
</evidence>
<dbReference type="PANTHER" id="PTHR30137:SF20">
    <property type="entry name" value="N-ACETYL-S-ALKYLCYSTEINE MONOOXYGENASE"/>
    <property type="match status" value="1"/>
</dbReference>
<dbReference type="Proteomes" id="UP000557307">
    <property type="component" value="Unassembled WGS sequence"/>
</dbReference>
<evidence type="ECO:0000313" key="3">
    <source>
        <dbReference type="EMBL" id="MBB5283227.1"/>
    </source>
</evidence>
<sequence length="335" mass="36863">MKLSIVDLSTVLPGETRHDAFLHSIEVAQLAEQLGFERVWVAEHHGSASIAGRAPEVLIATLAAHTSTIRLGSGSVLLNHYSPFKVAEVFCTLNELYPGRIDLGAGRATTGPVLDFALQQDREKQFRSDSNQQLAELVAWLENSFPEDHPFARSPLHTMRPLPQLHLLGSSTWSASAAAQLGLRYVFAGFINQQATPEIIQQYRDHFRPADGEAGIQQPEVRLAVHVVCADSEAEARRQIAPVHVMYRNLSRGNINAPILDPDSAVDALGGLPPLERYLPGSGIPPKFLAGTPEQVHDQLEALTRDVDARELIIQDLMTEHPARLHSYQLLAQML</sequence>
<dbReference type="AlphaFoldDB" id="A0A840TN89"/>
<dbReference type="InterPro" id="IPR036661">
    <property type="entry name" value="Luciferase-like_sf"/>
</dbReference>
<accession>A0A840TN89</accession>
<organism evidence="3 4">
    <name type="scientific">Rhabdobacter roseus</name>
    <dbReference type="NCBI Taxonomy" id="1655419"/>
    <lineage>
        <taxon>Bacteria</taxon>
        <taxon>Pseudomonadati</taxon>
        <taxon>Bacteroidota</taxon>
        <taxon>Cytophagia</taxon>
        <taxon>Cytophagales</taxon>
        <taxon>Cytophagaceae</taxon>
        <taxon>Rhabdobacter</taxon>
    </lineage>
</organism>
<dbReference type="InterPro" id="IPR050766">
    <property type="entry name" value="Bact_Lucif_Oxidored"/>
</dbReference>
<evidence type="ECO:0000259" key="2">
    <source>
        <dbReference type="Pfam" id="PF00296"/>
    </source>
</evidence>
<feature type="domain" description="Luciferase-like" evidence="2">
    <location>
        <begin position="1"/>
        <end position="304"/>
    </location>
</feature>
<dbReference type="PANTHER" id="PTHR30137">
    <property type="entry name" value="LUCIFERASE-LIKE MONOOXYGENASE"/>
    <property type="match status" value="1"/>
</dbReference>
<gene>
    <name evidence="3" type="ORF">HNQ92_001353</name>
</gene>
<dbReference type="GO" id="GO:0016705">
    <property type="term" value="F:oxidoreductase activity, acting on paired donors, with incorporation or reduction of molecular oxygen"/>
    <property type="evidence" value="ECO:0007669"/>
    <property type="project" value="InterPro"/>
</dbReference>
<dbReference type="InterPro" id="IPR019949">
    <property type="entry name" value="CmoO-like"/>
</dbReference>
<comment type="caution">
    <text evidence="3">The sequence shown here is derived from an EMBL/GenBank/DDBJ whole genome shotgun (WGS) entry which is preliminary data.</text>
</comment>
<name>A0A840TN89_9BACT</name>
<reference evidence="3 4" key="1">
    <citation type="submission" date="2020-08" db="EMBL/GenBank/DDBJ databases">
        <title>Genomic Encyclopedia of Type Strains, Phase IV (KMG-IV): sequencing the most valuable type-strain genomes for metagenomic binning, comparative biology and taxonomic classification.</title>
        <authorList>
            <person name="Goeker M."/>
        </authorList>
    </citation>
    <scope>NUCLEOTIDE SEQUENCE [LARGE SCALE GENOMIC DNA]</scope>
    <source>
        <strain evidence="3 4">DSM 105074</strain>
    </source>
</reference>
<keyword evidence="4" id="KW-1185">Reference proteome</keyword>
<comment type="similarity">
    <text evidence="1">To bacterial alkanal monooxygenase alpha and beta chains.</text>
</comment>
<proteinExistence type="predicted"/>
<dbReference type="RefSeq" id="WP_184172439.1">
    <property type="nucleotide sequence ID" value="NZ_JACHGF010000002.1"/>
</dbReference>
<dbReference type="NCBIfam" id="TIGR03558">
    <property type="entry name" value="oxido_grp_1"/>
    <property type="match status" value="1"/>
</dbReference>
<protein>
    <submittedName>
        <fullName evidence="3">Luciferase family oxidoreductase group 1</fullName>
    </submittedName>
</protein>
<dbReference type="GO" id="GO:0005829">
    <property type="term" value="C:cytosol"/>
    <property type="evidence" value="ECO:0007669"/>
    <property type="project" value="TreeGrafter"/>
</dbReference>
<dbReference type="InterPro" id="IPR011251">
    <property type="entry name" value="Luciferase-like_dom"/>
</dbReference>
<dbReference type="SUPFAM" id="SSF51679">
    <property type="entry name" value="Bacterial luciferase-like"/>
    <property type="match status" value="1"/>
</dbReference>